<keyword evidence="2 5" id="KW-0560">Oxidoreductase</keyword>
<feature type="domain" description="Ketoreductase" evidence="4">
    <location>
        <begin position="3"/>
        <end position="187"/>
    </location>
</feature>
<dbReference type="SMART" id="SM00822">
    <property type="entry name" value="PKS_KR"/>
    <property type="match status" value="1"/>
</dbReference>
<protein>
    <submittedName>
        <fullName evidence="5">Putative dehydrogenase/reductase oxidoreductase protein</fullName>
        <ecNumber evidence="5">1.1.1.100</ecNumber>
    </submittedName>
</protein>
<evidence type="ECO:0000256" key="3">
    <source>
        <dbReference type="RuleBase" id="RU000363"/>
    </source>
</evidence>
<evidence type="ECO:0000313" key="5">
    <source>
        <dbReference type="EMBL" id="STS90268.1"/>
    </source>
</evidence>
<dbReference type="InterPro" id="IPR036291">
    <property type="entry name" value="NAD(P)-bd_dom_sf"/>
</dbReference>
<dbReference type="PRINTS" id="PR00081">
    <property type="entry name" value="GDHRDH"/>
</dbReference>
<dbReference type="Proteomes" id="UP000254545">
    <property type="component" value="Unassembled WGS sequence"/>
</dbReference>
<accession>A0A7H4MIW8</accession>
<dbReference type="InterPro" id="IPR057326">
    <property type="entry name" value="KR_dom"/>
</dbReference>
<proteinExistence type="inferred from homology"/>
<evidence type="ECO:0000313" key="6">
    <source>
        <dbReference type="Proteomes" id="UP000254545"/>
    </source>
</evidence>
<sequence length="210" mass="21857">MTKIALITGANRGLGRQTALDIARQGGDVIVTCRGNLEQAEAVVADIRALGRKAIALPLDMAQTASFPAFADSLGSALASVWGRATFDHLINNAGHGEFAPLAETREAQFDGLFNVHVKGVFFLVQTLLPLLADGGRIVNFSSGLTRVSYPGFSAYAAAKAAVEMLSVYMARELGGRGITVNTIAPGAIATDFGGGLVRDDAGLTRSLPP</sequence>
<dbReference type="EC" id="1.1.1.100" evidence="5"/>
<evidence type="ECO:0000256" key="2">
    <source>
        <dbReference type="ARBA" id="ARBA00023002"/>
    </source>
</evidence>
<dbReference type="Gene3D" id="3.40.50.720">
    <property type="entry name" value="NAD(P)-binding Rossmann-like Domain"/>
    <property type="match status" value="1"/>
</dbReference>
<dbReference type="Pfam" id="PF00106">
    <property type="entry name" value="adh_short"/>
    <property type="match status" value="1"/>
</dbReference>
<dbReference type="PANTHER" id="PTHR43639">
    <property type="entry name" value="OXIDOREDUCTASE, SHORT-CHAIN DEHYDROGENASE/REDUCTASE FAMILY (AFU_ORTHOLOGUE AFUA_5G02870)"/>
    <property type="match status" value="1"/>
</dbReference>
<comment type="similarity">
    <text evidence="1 3">Belongs to the short-chain dehydrogenases/reductases (SDR) family.</text>
</comment>
<comment type="caution">
    <text evidence="5">The sequence shown here is derived from an EMBL/GenBank/DDBJ whole genome shotgun (WGS) entry which is preliminary data.</text>
</comment>
<dbReference type="AlphaFoldDB" id="A0A7H4MIW8"/>
<evidence type="ECO:0000259" key="4">
    <source>
        <dbReference type="SMART" id="SM00822"/>
    </source>
</evidence>
<organism evidence="5 6">
    <name type="scientific">Klebsiella variicola</name>
    <dbReference type="NCBI Taxonomy" id="244366"/>
    <lineage>
        <taxon>Bacteria</taxon>
        <taxon>Pseudomonadati</taxon>
        <taxon>Pseudomonadota</taxon>
        <taxon>Gammaproteobacteria</taxon>
        <taxon>Enterobacterales</taxon>
        <taxon>Enterobacteriaceae</taxon>
        <taxon>Klebsiella/Raoultella group</taxon>
        <taxon>Klebsiella</taxon>
        <taxon>Klebsiella pneumoniae complex</taxon>
    </lineage>
</organism>
<dbReference type="EMBL" id="UGKR01000003">
    <property type="protein sequence ID" value="STS90268.1"/>
    <property type="molecule type" value="Genomic_DNA"/>
</dbReference>
<dbReference type="GO" id="GO:0004316">
    <property type="term" value="F:3-oxoacyl-[acyl-carrier-protein] reductase (NADPH) activity"/>
    <property type="evidence" value="ECO:0007669"/>
    <property type="project" value="UniProtKB-EC"/>
</dbReference>
<dbReference type="PRINTS" id="PR00080">
    <property type="entry name" value="SDRFAMILY"/>
</dbReference>
<reference evidence="5 6" key="1">
    <citation type="submission" date="2018-06" db="EMBL/GenBank/DDBJ databases">
        <authorList>
            <consortium name="Pathogen Informatics"/>
            <person name="Doyle S."/>
        </authorList>
    </citation>
    <scope>NUCLEOTIDE SEQUENCE [LARGE SCALE GENOMIC DNA]</scope>
    <source>
        <strain evidence="5 6">NCTC9177</strain>
    </source>
</reference>
<dbReference type="InterPro" id="IPR002347">
    <property type="entry name" value="SDR_fam"/>
</dbReference>
<evidence type="ECO:0000256" key="1">
    <source>
        <dbReference type="ARBA" id="ARBA00006484"/>
    </source>
</evidence>
<dbReference type="PANTHER" id="PTHR43639:SF1">
    <property type="entry name" value="SHORT-CHAIN DEHYDROGENASE_REDUCTASE FAMILY PROTEIN"/>
    <property type="match status" value="1"/>
</dbReference>
<gene>
    <name evidence="5" type="primary">fabG_11</name>
    <name evidence="5" type="ORF">NCTC9177_04162</name>
</gene>
<name>A0A7H4MIW8_KLEVA</name>
<dbReference type="SUPFAM" id="SSF51735">
    <property type="entry name" value="NAD(P)-binding Rossmann-fold domains"/>
    <property type="match status" value="1"/>
</dbReference>